<accession>A0A9N8D8V4</accession>
<evidence type="ECO:0000259" key="8">
    <source>
        <dbReference type="PROSITE" id="PS51471"/>
    </source>
</evidence>
<sequence>MKMVLVTMNSSALILVLAFSFSLVNGLVSPEAIEQIRHGQVSITHGWLPPDLTKSLKKDAQFLFQQGHFRPDGLTNTALSKNRQGFSAAADRQTFRGGAGWNDNEGNLEARQEFAKRMRELRLQLARGLDRPTLATERTVKHEMTFNWYEPGAKLGRHLDEHHEETKGLKGWMLPTRRSVTWLVYLNDGWLDSEGGALRTFPRETKSTHPVGSHNGNLQVGWLNKNEPVFLDAFRPSGGSALYKLNDNSSSGTKILSVADFDVPRQPIDFSAFLEKQHRTSFEQISTARLDPRFAATSNKNDNTQIAKLAKSSSQETVLQQQNDGHHLDIVPAAGTLVLFDSVTLPHLVRDVTGTRQRIAATGWFHEDSCFSLEEV</sequence>
<keyword evidence="7" id="KW-0732">Signal</keyword>
<name>A0A9N8D8V4_9STRA</name>
<dbReference type="PANTHER" id="PTHR12907:SF26">
    <property type="entry name" value="HIF PROLYL HYDROXYLASE, ISOFORM C"/>
    <property type="match status" value="1"/>
</dbReference>
<keyword evidence="4" id="KW-0223">Dioxygenase</keyword>
<protein>
    <submittedName>
        <fullName evidence="9">2OG-Fe(II) oxygenase</fullName>
    </submittedName>
</protein>
<evidence type="ECO:0000256" key="6">
    <source>
        <dbReference type="ARBA" id="ARBA00023004"/>
    </source>
</evidence>
<proteinExistence type="predicted"/>
<keyword evidence="5" id="KW-0560">Oxidoreductase</keyword>
<dbReference type="PANTHER" id="PTHR12907">
    <property type="entry name" value="EGL NINE HOMOLOG-RELATED"/>
    <property type="match status" value="1"/>
</dbReference>
<dbReference type="EMBL" id="CAICTM010000004">
    <property type="protein sequence ID" value="CAB9496364.1"/>
    <property type="molecule type" value="Genomic_DNA"/>
</dbReference>
<reference evidence="9" key="1">
    <citation type="submission" date="2020-06" db="EMBL/GenBank/DDBJ databases">
        <authorList>
            <consortium name="Plant Systems Biology data submission"/>
        </authorList>
    </citation>
    <scope>NUCLEOTIDE SEQUENCE</scope>
    <source>
        <strain evidence="9">D6</strain>
    </source>
</reference>
<dbReference type="InterPro" id="IPR006620">
    <property type="entry name" value="Pro_4_hyd_alph"/>
</dbReference>
<evidence type="ECO:0000256" key="2">
    <source>
        <dbReference type="ARBA" id="ARBA00022723"/>
    </source>
</evidence>
<evidence type="ECO:0000256" key="3">
    <source>
        <dbReference type="ARBA" id="ARBA00022896"/>
    </source>
</evidence>
<keyword evidence="2" id="KW-0479">Metal-binding</keyword>
<evidence type="ECO:0000256" key="4">
    <source>
        <dbReference type="ARBA" id="ARBA00022964"/>
    </source>
</evidence>
<dbReference type="OrthoDB" id="204385at2759"/>
<gene>
    <name evidence="9" type="ORF">SEMRO_4_G003390.1</name>
</gene>
<feature type="signal peptide" evidence="7">
    <location>
        <begin position="1"/>
        <end position="26"/>
    </location>
</feature>
<dbReference type="GO" id="GO:0008198">
    <property type="term" value="F:ferrous iron binding"/>
    <property type="evidence" value="ECO:0007669"/>
    <property type="project" value="TreeGrafter"/>
</dbReference>
<dbReference type="InterPro" id="IPR044862">
    <property type="entry name" value="Pro_4_hyd_alph_FE2OG_OXY"/>
</dbReference>
<dbReference type="SMART" id="SM00702">
    <property type="entry name" value="P4Hc"/>
    <property type="match status" value="1"/>
</dbReference>
<feature type="chain" id="PRO_5040293874" evidence="7">
    <location>
        <begin position="27"/>
        <end position="376"/>
    </location>
</feature>
<dbReference type="GO" id="GO:0071456">
    <property type="term" value="P:cellular response to hypoxia"/>
    <property type="evidence" value="ECO:0007669"/>
    <property type="project" value="TreeGrafter"/>
</dbReference>
<evidence type="ECO:0000256" key="1">
    <source>
        <dbReference type="ARBA" id="ARBA00001961"/>
    </source>
</evidence>
<comment type="caution">
    <text evidence="9">The sequence shown here is derived from an EMBL/GenBank/DDBJ whole genome shotgun (WGS) entry which is preliminary data.</text>
</comment>
<comment type="cofactor">
    <cofactor evidence="1">
        <name>L-ascorbate</name>
        <dbReference type="ChEBI" id="CHEBI:38290"/>
    </cofactor>
</comment>
<dbReference type="Pfam" id="PF13640">
    <property type="entry name" value="2OG-FeII_Oxy_3"/>
    <property type="match status" value="2"/>
</dbReference>
<organism evidence="9 10">
    <name type="scientific">Seminavis robusta</name>
    <dbReference type="NCBI Taxonomy" id="568900"/>
    <lineage>
        <taxon>Eukaryota</taxon>
        <taxon>Sar</taxon>
        <taxon>Stramenopiles</taxon>
        <taxon>Ochrophyta</taxon>
        <taxon>Bacillariophyta</taxon>
        <taxon>Bacillariophyceae</taxon>
        <taxon>Bacillariophycidae</taxon>
        <taxon>Naviculales</taxon>
        <taxon>Naviculaceae</taxon>
        <taxon>Seminavis</taxon>
    </lineage>
</organism>
<evidence type="ECO:0000313" key="9">
    <source>
        <dbReference type="EMBL" id="CAB9496364.1"/>
    </source>
</evidence>
<dbReference type="AlphaFoldDB" id="A0A9N8D8V4"/>
<dbReference type="GO" id="GO:0031543">
    <property type="term" value="F:peptidyl-proline dioxygenase activity"/>
    <property type="evidence" value="ECO:0007669"/>
    <property type="project" value="TreeGrafter"/>
</dbReference>
<dbReference type="InterPro" id="IPR051559">
    <property type="entry name" value="HIF_prolyl_hydroxylases"/>
</dbReference>
<keyword evidence="3" id="KW-0847">Vitamin C</keyword>
<dbReference type="Gene3D" id="2.60.120.620">
    <property type="entry name" value="q2cbj1_9rhob like domain"/>
    <property type="match status" value="2"/>
</dbReference>
<dbReference type="GO" id="GO:0031418">
    <property type="term" value="F:L-ascorbic acid binding"/>
    <property type="evidence" value="ECO:0007669"/>
    <property type="project" value="UniProtKB-KW"/>
</dbReference>
<dbReference type="PROSITE" id="PS51471">
    <property type="entry name" value="FE2OG_OXY"/>
    <property type="match status" value="1"/>
</dbReference>
<dbReference type="Proteomes" id="UP001153069">
    <property type="component" value="Unassembled WGS sequence"/>
</dbReference>
<dbReference type="InterPro" id="IPR005123">
    <property type="entry name" value="Oxoglu/Fe-dep_dioxygenase_dom"/>
</dbReference>
<keyword evidence="10" id="KW-1185">Reference proteome</keyword>
<evidence type="ECO:0000313" key="10">
    <source>
        <dbReference type="Proteomes" id="UP001153069"/>
    </source>
</evidence>
<evidence type="ECO:0000256" key="5">
    <source>
        <dbReference type="ARBA" id="ARBA00023002"/>
    </source>
</evidence>
<evidence type="ECO:0000256" key="7">
    <source>
        <dbReference type="SAM" id="SignalP"/>
    </source>
</evidence>
<keyword evidence="6" id="KW-0408">Iron</keyword>
<feature type="domain" description="Fe2OG dioxygenase" evidence="8">
    <location>
        <begin position="140"/>
        <end position="367"/>
    </location>
</feature>